<dbReference type="EMBL" id="FRAM01000004">
    <property type="protein sequence ID" value="SHK65463.1"/>
    <property type="molecule type" value="Genomic_DNA"/>
</dbReference>
<dbReference type="AlphaFoldDB" id="A0A1M6U8H3"/>
<name>A0A1M6U8H3_9FLAO</name>
<feature type="transmembrane region" description="Helical" evidence="2">
    <location>
        <begin position="265"/>
        <end position="292"/>
    </location>
</feature>
<protein>
    <recommendedName>
        <fullName evidence="3">DUF4349 domain-containing protein</fullName>
    </recommendedName>
</protein>
<evidence type="ECO:0000256" key="2">
    <source>
        <dbReference type="SAM" id="Phobius"/>
    </source>
</evidence>
<dbReference type="OrthoDB" id="1274319at2"/>
<gene>
    <name evidence="4" type="ORF">SAMN05444371_3199</name>
</gene>
<dbReference type="InterPro" id="IPR025645">
    <property type="entry name" value="DUF4349"/>
</dbReference>
<evidence type="ECO:0000256" key="1">
    <source>
        <dbReference type="SAM" id="Coils"/>
    </source>
</evidence>
<dbReference type="RefSeq" id="WP_084081362.1">
    <property type="nucleotide sequence ID" value="NZ_FRAM01000004.1"/>
</dbReference>
<accession>A0A1M6U8H3</accession>
<keyword evidence="2" id="KW-0472">Membrane</keyword>
<proteinExistence type="predicted"/>
<dbReference type="Pfam" id="PF14257">
    <property type="entry name" value="DUF4349"/>
    <property type="match status" value="1"/>
</dbReference>
<keyword evidence="2" id="KW-0812">Transmembrane</keyword>
<keyword evidence="5" id="KW-1185">Reference proteome</keyword>
<keyword evidence="1" id="KW-0175">Coiled coil</keyword>
<sequence length="307" mass="35039">MKKIFLSAIILGTLTMCKKADLQESNSTISTADSIAEKASDIIEKSDSDMTAVIDSVNLKTKDLIKNKEDIEKAFDKEKEKIDSISEDINQFKKDIEGKKISVSIDSITRQIKKEIPKQKTIKKVIYRNKTQNNQPPASETATLVKNGSVEITVENLAVARQNVKDIIRKYDAIVKTENLVTNDEFQTFYITSKVPYEKFDYLVEDLGILGTVNNKNLESKGETYRQNKLCNLDITLYENHLTKKESEKYQTFGEKSMDAISSGWHVIGSILLFLLPFWPLFLISGIGYYFYKKNKKQNNSENKTEQ</sequence>
<organism evidence="4 5">
    <name type="scientific">Epilithonimonas mollis</name>
    <dbReference type="NCBI Taxonomy" id="216903"/>
    <lineage>
        <taxon>Bacteria</taxon>
        <taxon>Pseudomonadati</taxon>
        <taxon>Bacteroidota</taxon>
        <taxon>Flavobacteriia</taxon>
        <taxon>Flavobacteriales</taxon>
        <taxon>Weeksellaceae</taxon>
        <taxon>Chryseobacterium group</taxon>
        <taxon>Epilithonimonas</taxon>
    </lineage>
</organism>
<evidence type="ECO:0000259" key="3">
    <source>
        <dbReference type="Pfam" id="PF14257"/>
    </source>
</evidence>
<feature type="coiled-coil region" evidence="1">
    <location>
        <begin position="61"/>
        <end position="95"/>
    </location>
</feature>
<feature type="domain" description="DUF4349" evidence="3">
    <location>
        <begin position="144"/>
        <end position="220"/>
    </location>
</feature>
<reference evidence="5" key="1">
    <citation type="submission" date="2016-11" db="EMBL/GenBank/DDBJ databases">
        <authorList>
            <person name="Varghese N."/>
            <person name="Submissions S."/>
        </authorList>
    </citation>
    <scope>NUCLEOTIDE SEQUENCE [LARGE SCALE GENOMIC DNA]</scope>
    <source>
        <strain evidence="5">DSM 18016</strain>
    </source>
</reference>
<keyword evidence="2" id="KW-1133">Transmembrane helix</keyword>
<evidence type="ECO:0000313" key="5">
    <source>
        <dbReference type="Proteomes" id="UP000184498"/>
    </source>
</evidence>
<dbReference type="Proteomes" id="UP000184498">
    <property type="component" value="Unassembled WGS sequence"/>
</dbReference>
<evidence type="ECO:0000313" key="4">
    <source>
        <dbReference type="EMBL" id="SHK65463.1"/>
    </source>
</evidence>